<comment type="caution">
    <text evidence="2">The sequence shown here is derived from an EMBL/GenBank/DDBJ whole genome shotgun (WGS) entry which is preliminary data.</text>
</comment>
<feature type="transmembrane region" description="Helical" evidence="1">
    <location>
        <begin position="176"/>
        <end position="204"/>
    </location>
</feature>
<name>A0A0Q2S8S0_VIBFU</name>
<dbReference type="AlphaFoldDB" id="A0A0Q2S8S0"/>
<organism evidence="2 3">
    <name type="scientific">Vibrio furnissii</name>
    <dbReference type="NCBI Taxonomy" id="29494"/>
    <lineage>
        <taxon>Bacteria</taxon>
        <taxon>Pseudomonadati</taxon>
        <taxon>Pseudomonadota</taxon>
        <taxon>Gammaproteobacteria</taxon>
        <taxon>Vibrionales</taxon>
        <taxon>Vibrionaceae</taxon>
        <taxon>Vibrio</taxon>
    </lineage>
</organism>
<protein>
    <submittedName>
        <fullName evidence="2">Uncharacterized protein</fullName>
    </submittedName>
</protein>
<sequence>MNILLNLSLISIFFPWVSFGILQLDTQPWFIILSSAFVFVNIERKLCKPVCFSLLLFISSVSVGVAYGNFDFLFFRAILSYYSFFIVLCSYYIMRAYYIFPIKVLIVSNFIWLFSGLLQVVLDKHVLSFLVHVRTTDDRGVTGLAPEPTFYGIFLFFMSWLLYLERDGIQKSIFNLLIILNVVFIVFVAKSSMVILFLMISIFLYFVFNIFSIKRILLVSVFLFLSVLFVLNLGYLFEGSRVYKLVMLLQDNPLYIISRDASINERASHVYFSISYFFSDFGYPHGFHAFSQVIDYGRSQSNGLFWWGGVDNKIMSGLGGVLFELGWFSLIFIGTVAWFIYSRNNIKYSIYSIFLFLGIFVSAIPISFSLLPVILVSSHFYFMKK</sequence>
<evidence type="ECO:0000313" key="2">
    <source>
        <dbReference type="EMBL" id="KQH83643.1"/>
    </source>
</evidence>
<feature type="transmembrane region" description="Helical" evidence="1">
    <location>
        <begin position="353"/>
        <end position="382"/>
    </location>
</feature>
<feature type="transmembrane region" description="Helical" evidence="1">
    <location>
        <begin position="12"/>
        <end position="39"/>
    </location>
</feature>
<accession>A0A0Q2S8S0</accession>
<keyword evidence="1" id="KW-0472">Membrane</keyword>
<keyword evidence="1" id="KW-1133">Transmembrane helix</keyword>
<proteinExistence type="predicted"/>
<reference evidence="2 3" key="1">
    <citation type="submission" date="2015-08" db="EMBL/GenBank/DDBJ databases">
        <title>Antibacterial properties of a collection of Vibrionaceae strains.</title>
        <authorList>
            <person name="Giubergia S."/>
        </authorList>
    </citation>
    <scope>NUCLEOTIDE SEQUENCE [LARGE SCALE GENOMIC DNA]</scope>
    <source>
        <strain evidence="2 3">S0821</strain>
    </source>
</reference>
<keyword evidence="1" id="KW-0812">Transmembrane</keyword>
<feature type="transmembrane region" description="Helical" evidence="1">
    <location>
        <begin position="73"/>
        <end position="93"/>
    </location>
</feature>
<dbReference type="InParanoid" id="A0A0Q2S8S0"/>
<keyword evidence="3" id="KW-1185">Reference proteome</keyword>
<feature type="transmembrane region" description="Helical" evidence="1">
    <location>
        <begin position="46"/>
        <end position="67"/>
    </location>
</feature>
<evidence type="ECO:0000313" key="3">
    <source>
        <dbReference type="Proteomes" id="UP000051221"/>
    </source>
</evidence>
<feature type="transmembrane region" description="Helical" evidence="1">
    <location>
        <begin position="100"/>
        <end position="122"/>
    </location>
</feature>
<feature type="transmembrane region" description="Helical" evidence="1">
    <location>
        <begin position="321"/>
        <end position="341"/>
    </location>
</feature>
<feature type="transmembrane region" description="Helical" evidence="1">
    <location>
        <begin position="216"/>
        <end position="237"/>
    </location>
</feature>
<dbReference type="EMBL" id="LKHS01000033">
    <property type="protein sequence ID" value="KQH83643.1"/>
    <property type="molecule type" value="Genomic_DNA"/>
</dbReference>
<gene>
    <name evidence="2" type="ORF">AMR76_21785</name>
</gene>
<evidence type="ECO:0000256" key="1">
    <source>
        <dbReference type="SAM" id="Phobius"/>
    </source>
</evidence>
<feature type="transmembrane region" description="Helical" evidence="1">
    <location>
        <begin position="148"/>
        <end position="164"/>
    </location>
</feature>
<dbReference type="Proteomes" id="UP000051221">
    <property type="component" value="Unassembled WGS sequence"/>
</dbReference>